<feature type="non-terminal residue" evidence="1">
    <location>
        <position position="48"/>
    </location>
</feature>
<dbReference type="EMBL" id="LXQA010154923">
    <property type="protein sequence ID" value="MCI26716.1"/>
    <property type="molecule type" value="Genomic_DNA"/>
</dbReference>
<reference evidence="1 2" key="1">
    <citation type="journal article" date="2018" name="Front. Plant Sci.">
        <title>Red Clover (Trifolium pratense) and Zigzag Clover (T. medium) - A Picture of Genomic Similarities and Differences.</title>
        <authorList>
            <person name="Dluhosova J."/>
            <person name="Istvanek J."/>
            <person name="Nedelnik J."/>
            <person name="Repkova J."/>
        </authorList>
    </citation>
    <scope>NUCLEOTIDE SEQUENCE [LARGE SCALE GENOMIC DNA]</scope>
    <source>
        <strain evidence="2">cv. 10/8</strain>
        <tissue evidence="1">Leaf</tissue>
    </source>
</reference>
<evidence type="ECO:0000313" key="1">
    <source>
        <dbReference type="EMBL" id="MCI26716.1"/>
    </source>
</evidence>
<dbReference type="AlphaFoldDB" id="A0A392QT58"/>
<comment type="caution">
    <text evidence="1">The sequence shown here is derived from an EMBL/GenBank/DDBJ whole genome shotgun (WGS) entry which is preliminary data.</text>
</comment>
<sequence length="48" mass="5735">MISTKREAWLRVMGAPLHAWVDYVIRWWLENTVILLTIKVARKERKVG</sequence>
<proteinExistence type="predicted"/>
<protein>
    <submittedName>
        <fullName evidence="1">Uncharacterized protein</fullName>
    </submittedName>
</protein>
<organism evidence="1 2">
    <name type="scientific">Trifolium medium</name>
    <dbReference type="NCBI Taxonomy" id="97028"/>
    <lineage>
        <taxon>Eukaryota</taxon>
        <taxon>Viridiplantae</taxon>
        <taxon>Streptophyta</taxon>
        <taxon>Embryophyta</taxon>
        <taxon>Tracheophyta</taxon>
        <taxon>Spermatophyta</taxon>
        <taxon>Magnoliopsida</taxon>
        <taxon>eudicotyledons</taxon>
        <taxon>Gunneridae</taxon>
        <taxon>Pentapetalae</taxon>
        <taxon>rosids</taxon>
        <taxon>fabids</taxon>
        <taxon>Fabales</taxon>
        <taxon>Fabaceae</taxon>
        <taxon>Papilionoideae</taxon>
        <taxon>50 kb inversion clade</taxon>
        <taxon>NPAAA clade</taxon>
        <taxon>Hologalegina</taxon>
        <taxon>IRL clade</taxon>
        <taxon>Trifolieae</taxon>
        <taxon>Trifolium</taxon>
    </lineage>
</organism>
<keyword evidence="2" id="KW-1185">Reference proteome</keyword>
<evidence type="ECO:0000313" key="2">
    <source>
        <dbReference type="Proteomes" id="UP000265520"/>
    </source>
</evidence>
<name>A0A392QT58_9FABA</name>
<accession>A0A392QT58</accession>
<dbReference type="Proteomes" id="UP000265520">
    <property type="component" value="Unassembled WGS sequence"/>
</dbReference>